<protein>
    <submittedName>
        <fullName evidence="1">Uncharacterized protein</fullName>
    </submittedName>
</protein>
<proteinExistence type="predicted"/>
<evidence type="ECO:0000313" key="2">
    <source>
        <dbReference type="Proteomes" id="UP000041254"/>
    </source>
</evidence>
<reference evidence="1 2" key="1">
    <citation type="submission" date="2014-11" db="EMBL/GenBank/DDBJ databases">
        <authorList>
            <person name="Zhu J."/>
            <person name="Qi W."/>
            <person name="Song R."/>
        </authorList>
    </citation>
    <scope>NUCLEOTIDE SEQUENCE [LARGE SCALE GENOMIC DNA]</scope>
</reference>
<dbReference type="Proteomes" id="UP000041254">
    <property type="component" value="Unassembled WGS sequence"/>
</dbReference>
<organism evidence="1 2">
    <name type="scientific">Vitrella brassicaformis (strain CCMP3155)</name>
    <dbReference type="NCBI Taxonomy" id="1169540"/>
    <lineage>
        <taxon>Eukaryota</taxon>
        <taxon>Sar</taxon>
        <taxon>Alveolata</taxon>
        <taxon>Colpodellida</taxon>
        <taxon>Vitrellaceae</taxon>
        <taxon>Vitrella</taxon>
    </lineage>
</organism>
<dbReference type="AlphaFoldDB" id="A0A0G4EU49"/>
<accession>A0A0G4EU49</accession>
<keyword evidence="2" id="KW-1185">Reference proteome</keyword>
<gene>
    <name evidence="1" type="ORF">Vbra_1731</name>
</gene>
<dbReference type="EMBL" id="CDMY01000319">
    <property type="protein sequence ID" value="CEM02168.1"/>
    <property type="molecule type" value="Genomic_DNA"/>
</dbReference>
<dbReference type="VEuPathDB" id="CryptoDB:Vbra_1731"/>
<dbReference type="InParanoid" id="A0A0G4EU49"/>
<sequence length="290" mass="32401">MNRQNGVKAPPRDSAMIPLRTSLPHRRTLTGGAPGLFDPPGVLATSATLRSFEKHVSMSRLPTARQTAAFVPHLHLNRGVPVKSSSNLLRDISPRNHVSQIMREKGGNLFASGLRIYERLGPANPEDDEVDTNRGNDHHMATGPTHIWNHDKAAKERKRKATHQDIFPNERSRLTQRQTDDLVNRLYYLRISKKQKTQHQIAAAAPDAHRRVAEKARVREPREPDVCEVDMGPTGAVVEDVDGEGVEPAEEGEVLQARKNIARTYVNHCIKHHGGLTLKPKEGSLMPNRF</sequence>
<evidence type="ECO:0000313" key="1">
    <source>
        <dbReference type="EMBL" id="CEM02168.1"/>
    </source>
</evidence>
<name>A0A0G4EU49_VITBC</name>